<dbReference type="InterPro" id="IPR007372">
    <property type="entry name" value="Lipid/polyisoprenoid-bd_YceI"/>
</dbReference>
<evidence type="ECO:0000313" key="3">
    <source>
        <dbReference type="EMBL" id="MBW8684988.1"/>
    </source>
</evidence>
<organism evidence="3 4">
    <name type="scientific">Chitinophaga rhizophila</name>
    <dbReference type="NCBI Taxonomy" id="2866212"/>
    <lineage>
        <taxon>Bacteria</taxon>
        <taxon>Pseudomonadati</taxon>
        <taxon>Bacteroidota</taxon>
        <taxon>Chitinophagia</taxon>
        <taxon>Chitinophagales</taxon>
        <taxon>Chitinophagaceae</taxon>
        <taxon>Chitinophaga</taxon>
    </lineage>
</organism>
<evidence type="ECO:0000259" key="2">
    <source>
        <dbReference type="Pfam" id="PF04264"/>
    </source>
</evidence>
<accession>A0ABS7GEP2</accession>
<feature type="domain" description="Lipid/polyisoprenoid-binding YceI-like" evidence="2">
    <location>
        <begin position="49"/>
        <end position="171"/>
    </location>
</feature>
<protein>
    <submittedName>
        <fullName evidence="3">YceI family protein</fullName>
    </submittedName>
</protein>
<dbReference type="Gene3D" id="2.40.128.110">
    <property type="entry name" value="Lipid/polyisoprenoid-binding, YceI-like"/>
    <property type="match status" value="1"/>
</dbReference>
<comment type="caution">
    <text evidence="3">The sequence shown here is derived from an EMBL/GenBank/DDBJ whole genome shotgun (WGS) entry which is preliminary data.</text>
</comment>
<feature type="chain" id="PRO_5046072465" evidence="1">
    <location>
        <begin position="20"/>
        <end position="180"/>
    </location>
</feature>
<evidence type="ECO:0000256" key="1">
    <source>
        <dbReference type="SAM" id="SignalP"/>
    </source>
</evidence>
<dbReference type="EMBL" id="JAICCF010000002">
    <property type="protein sequence ID" value="MBW8684988.1"/>
    <property type="molecule type" value="Genomic_DNA"/>
</dbReference>
<evidence type="ECO:0000313" key="4">
    <source>
        <dbReference type="Proteomes" id="UP000812961"/>
    </source>
</evidence>
<dbReference type="RefSeq" id="WP_220250190.1">
    <property type="nucleotide sequence ID" value="NZ_JAICCF010000002.1"/>
</dbReference>
<feature type="signal peptide" evidence="1">
    <location>
        <begin position="1"/>
        <end position="19"/>
    </location>
</feature>
<proteinExistence type="predicted"/>
<reference evidence="3 4" key="1">
    <citation type="submission" date="2021-08" db="EMBL/GenBank/DDBJ databases">
        <title>The genome sequence of Chitinophaga sp. B61.</title>
        <authorList>
            <person name="Zhang X."/>
        </authorList>
    </citation>
    <scope>NUCLEOTIDE SEQUENCE [LARGE SCALE GENOMIC DNA]</scope>
    <source>
        <strain evidence="3 4">B61</strain>
    </source>
</reference>
<name>A0ABS7GEP2_9BACT</name>
<keyword evidence="4" id="KW-1185">Reference proteome</keyword>
<gene>
    <name evidence="3" type="ORF">K1Y79_11660</name>
</gene>
<dbReference type="Pfam" id="PF04264">
    <property type="entry name" value="YceI"/>
    <property type="match status" value="1"/>
</dbReference>
<keyword evidence="1" id="KW-0732">Signal</keyword>
<dbReference type="InterPro" id="IPR036761">
    <property type="entry name" value="TTHA0802/YceI-like_sf"/>
</dbReference>
<dbReference type="Proteomes" id="UP000812961">
    <property type="component" value="Unassembled WGS sequence"/>
</dbReference>
<dbReference type="SUPFAM" id="SSF101874">
    <property type="entry name" value="YceI-like"/>
    <property type="match status" value="1"/>
</dbReference>
<sequence>MKTICFIVLSCLLYLQMQAQTYVSRNANVSFYSKTPLEDIKAENKQAFAAVDLGKKSVAFTLLQRNFMFPKQLMQDHYNENYAESEKYPKAQFNGTITGDVPNKPGNYKVQVSGQLTLHGVTQQVQNIPAELEIQEGKLTAKAAFAVKPGDYNIKIPSLVKDKIASQINVQILAVCLPAK</sequence>